<protein>
    <recommendedName>
        <fullName evidence="1">Phage tail collar domain-containing protein</fullName>
    </recommendedName>
</protein>
<dbReference type="EMBL" id="FLUO01000001">
    <property type="protein sequence ID" value="SBV91586.1"/>
    <property type="molecule type" value="Genomic_DNA"/>
</dbReference>
<dbReference type="AlphaFoldDB" id="A0A212IWK1"/>
<proteinExistence type="predicted"/>
<gene>
    <name evidence="2" type="ORF">KL86APRO_10144</name>
</gene>
<dbReference type="SUPFAM" id="SSF88874">
    <property type="entry name" value="Receptor-binding domain of short tail fibre protein gp12"/>
    <property type="match status" value="1"/>
</dbReference>
<dbReference type="InterPro" id="IPR011083">
    <property type="entry name" value="Phage_tail_collar_dom"/>
</dbReference>
<name>A0A212IWK1_9PROT</name>
<accession>A0A212IWK1</accession>
<dbReference type="Gene3D" id="3.90.1340.10">
    <property type="entry name" value="Phage tail collar domain"/>
    <property type="match status" value="1"/>
</dbReference>
<evidence type="ECO:0000259" key="1">
    <source>
        <dbReference type="Pfam" id="PF07484"/>
    </source>
</evidence>
<sequence length="78" mass="8889">MEDELIGTVKLFAGNFTPRNYLECDGRLLPIREYQALFALLADTYGGDRQTTFALPKLDRIGQCRYIICVKGIFPSRD</sequence>
<reference evidence="2" key="1">
    <citation type="submission" date="2016-04" db="EMBL/GenBank/DDBJ databases">
        <authorList>
            <person name="Evans L.H."/>
            <person name="Alamgir A."/>
            <person name="Owens N."/>
            <person name="Weber N.D."/>
            <person name="Virtaneva K."/>
            <person name="Barbian K."/>
            <person name="Babar A."/>
            <person name="Rosenke K."/>
        </authorList>
    </citation>
    <scope>NUCLEOTIDE SEQUENCE</scope>
    <source>
        <strain evidence="2">86</strain>
    </source>
</reference>
<dbReference type="Pfam" id="PF07484">
    <property type="entry name" value="Collar"/>
    <property type="match status" value="1"/>
</dbReference>
<feature type="domain" description="Phage tail collar" evidence="1">
    <location>
        <begin position="7"/>
        <end position="58"/>
    </location>
</feature>
<dbReference type="InterPro" id="IPR037053">
    <property type="entry name" value="Phage_tail_collar_dom_sf"/>
</dbReference>
<evidence type="ECO:0000313" key="2">
    <source>
        <dbReference type="EMBL" id="SBV91586.1"/>
    </source>
</evidence>
<organism evidence="2">
    <name type="scientific">uncultured Alphaproteobacteria bacterium</name>
    <dbReference type="NCBI Taxonomy" id="91750"/>
    <lineage>
        <taxon>Bacteria</taxon>
        <taxon>Pseudomonadati</taxon>
        <taxon>Pseudomonadota</taxon>
        <taxon>Alphaproteobacteria</taxon>
        <taxon>environmental samples</taxon>
    </lineage>
</organism>